<evidence type="ECO:0000313" key="2">
    <source>
        <dbReference type="EMBL" id="KPL77877.1"/>
    </source>
</evidence>
<sequence>MDESVTPIHQEAAEAPQHSARLPWYAPVILIGVLLMAAYFRFTGLNWDDVYHLHPDERFLTMVETSIAPVNNLWDYFNTTTSSLNPNNNGYTFYVYGTLPLFIVRYVAEWVGQTGYNEVHLVGRALSGLADVLTVLLVFAIAFRLFKHYRLALLAAAFSAAAVMQIQLSHYFTVDNFANFFVYLAFYFAVELLARDEQPQSAPPPSEQTMQTLLTRAGENLGIYVLFGLGLGMATASKVSAAPIAMLLPMAAFIRWVSVPQEDREWMAAVLFRNLVVAAAVSLLTFRVFQPYAFNGLFSLNPAWLSSLKELSAMSTGDVDFPPALQWARRPLTFSFTNMVRFGLGYPLGILAWSAFLWMGWKMLRGEWKKYLLPWGWTAFYFTWQSVNFTRSMRYQIHVYPALAMIAAWAVLALWEHRTEASGWLGKNWRKMLAAAAGVGVLAGTVVWAFMFTRIYTRPVTRVEASQWIYQNVPAPINVRIHTGDQVYNHPQPFRAGLAVTYEQPYRYQYIPQEDGQLVQVRLPHVLGTGVNFADQTLVLTIRGDREAEFPLAVGQVSGAFPAASDPRGDESLVLFDVPVEARAGQPLYIEIRPGVEGGSFQLAGAIQMGIIRVNGELVEEALPEAVAALLPGDRYSIRLTNHPAGLLEEISIPHIVDWEGQTGEKTLRIDLMNDEPEQGLYGSAEVTSTFTAGADARGEGYIFRFDPPIALQQEKTYVLSLHFETGAGRLALYGSKHVNESSWDDAIPISLNDYNPYDYYMGLYRTDLNFEMYWDDNAEKLQRFLTNLDQADYIFITSNRQWGTTTRVPERYPLTTEYYRQLIGCPVDKEITWCYSVAEPGMFSGNLGFELVKISQSNPNLGSFEVNTQFAEEAFTVYDHPKVLIFKKTAGYSPAHVREILGRVDLSKVVRLTPAQAKDYPGDLTLPAARLAQQRSGGTWSELFDRDSWINAWPVVTVVVWYVFIALLGWMVYPLTRLAFGGLVDKGYPAARLVGLVLFALLAWWAGSMGWAVTRGTLIACLAVLASGNLALFWWKKDEILAEVRGKGRYWLTVELVAAGFFLFFLLIRLGNPDLWHPYKGGEKPMDFSYFNAVIKSATFPPYDPWFSGGYINYYYYGFVLAGMPVKLLGIVPSVAYNLLLPSLYSLLALAALSIGWNLAVPGSADEEEGHKLENERRGLLAGLGTAILLQVLGNLGTVRMIWQSLQKIVAPGGAIEGANPIQHLLWGVQGFFKYASGVRLPVGPGDWYWIPSRVIPGEPITEFPMFTFLYADLHAHLLALPLTALAVLWAISVFKRQWKWADWGELAASLALGGAVIGALRPTNTWDFPTYLILGVLVVVYTALRYATPVQRLSILPVFWQRAAVAALSAGCLAAAAFLFYAPFSHWFGQAYNQVEIWKDARTPFGSYFTHWGLFLVVIFSWLWWEIRDWMDSTPATALRKIYPYRGWIQAGFIVLLGLIIGSFLLKVQIVWLALPMAVSAGVLMLRPHLSDEKRFVCFVVGTALLLTMMVELIRLSGDIGRMNTVFKFYLQAWTLLSVSAGAAFFWLLPAVQEKWKPGWQTAWQTTLTLLAAGALLFPLFGGFDKIRDRMSSLAPHTLDGMDYMPYSEYADNGQTMQLDEDYRAIRWMQENVEGSPVILEANVPEYRWGNRFTIYTGLPGVVGWNWHQRQQRAITPGDWVWERVNQVEAFYLSTSREETERILETYDVRYVVVGQLERVFYSGPGLEKFGLWENDLWQKVYEDGQTAIYQVLD</sequence>
<feature type="transmembrane region" description="Helical" evidence="1">
    <location>
        <begin position="435"/>
        <end position="456"/>
    </location>
</feature>
<feature type="transmembrane region" description="Helical" evidence="1">
    <location>
        <begin position="240"/>
        <end position="258"/>
    </location>
</feature>
<dbReference type="STRING" id="1134406.ADN00_08350"/>
<feature type="transmembrane region" description="Helical" evidence="1">
    <location>
        <begin position="395"/>
        <end position="415"/>
    </location>
</feature>
<dbReference type="NCBIfam" id="TIGR03662">
    <property type="entry name" value="Chlor_Arch_YYY"/>
    <property type="match status" value="1"/>
</dbReference>
<keyword evidence="1" id="KW-0812">Transmembrane</keyword>
<dbReference type="PANTHER" id="PTHR10790">
    <property type="entry name" value="TPR-DOMAIN CONTAINING PROTEIN"/>
    <property type="match status" value="1"/>
</dbReference>
<feature type="transmembrane region" description="Helical" evidence="1">
    <location>
        <begin position="953"/>
        <end position="974"/>
    </location>
</feature>
<feature type="transmembrane region" description="Helical" evidence="1">
    <location>
        <begin position="270"/>
        <end position="289"/>
    </location>
</feature>
<reference evidence="2 3" key="1">
    <citation type="submission" date="2015-07" db="EMBL/GenBank/DDBJ databases">
        <title>Genome sequence of Ornatilinea apprima DSM 23815.</title>
        <authorList>
            <person name="Hemp J."/>
            <person name="Ward L.M."/>
            <person name="Pace L.A."/>
            <person name="Fischer W.W."/>
        </authorList>
    </citation>
    <scope>NUCLEOTIDE SEQUENCE [LARGE SCALE GENOMIC DNA]</scope>
    <source>
        <strain evidence="2 3">P3M-1</strain>
    </source>
</reference>
<protein>
    <recommendedName>
        <fullName evidence="4">Glycosyltransferase RgtA/B/C/D-like domain-containing protein</fullName>
    </recommendedName>
</protein>
<proteinExistence type="predicted"/>
<keyword evidence="1" id="KW-1133">Transmembrane helix</keyword>
<feature type="transmembrane region" description="Helical" evidence="1">
    <location>
        <begin position="1564"/>
        <end position="1586"/>
    </location>
</feature>
<feature type="transmembrane region" description="Helical" evidence="1">
    <location>
        <begin position="128"/>
        <end position="146"/>
    </location>
</feature>
<dbReference type="PATRIC" id="fig|1134406.4.peg.672"/>
<keyword evidence="3" id="KW-1185">Reference proteome</keyword>
<feature type="transmembrane region" description="Helical" evidence="1">
    <location>
        <begin position="1531"/>
        <end position="1552"/>
    </location>
</feature>
<feature type="transmembrane region" description="Helical" evidence="1">
    <location>
        <begin position="1275"/>
        <end position="1293"/>
    </location>
</feature>
<feature type="transmembrane region" description="Helical" evidence="1">
    <location>
        <begin position="994"/>
        <end position="1012"/>
    </location>
</feature>
<dbReference type="InterPro" id="IPR018746">
    <property type="entry name" value="DUF2298"/>
</dbReference>
<name>A0A0P6XDS2_9CHLR</name>
<evidence type="ECO:0000313" key="3">
    <source>
        <dbReference type="Proteomes" id="UP000050417"/>
    </source>
</evidence>
<dbReference type="Proteomes" id="UP000050417">
    <property type="component" value="Unassembled WGS sequence"/>
</dbReference>
<feature type="transmembrane region" description="Helical" evidence="1">
    <location>
        <begin position="151"/>
        <end position="171"/>
    </location>
</feature>
<organism evidence="2 3">
    <name type="scientific">Ornatilinea apprima</name>
    <dbReference type="NCBI Taxonomy" id="1134406"/>
    <lineage>
        <taxon>Bacteria</taxon>
        <taxon>Bacillati</taxon>
        <taxon>Chloroflexota</taxon>
        <taxon>Anaerolineae</taxon>
        <taxon>Anaerolineales</taxon>
        <taxon>Anaerolineaceae</taxon>
        <taxon>Ornatilinea</taxon>
    </lineage>
</organism>
<feature type="transmembrane region" description="Helical" evidence="1">
    <location>
        <begin position="1115"/>
        <end position="1133"/>
    </location>
</feature>
<feature type="transmembrane region" description="Helical" evidence="1">
    <location>
        <begin position="1018"/>
        <end position="1037"/>
    </location>
</feature>
<dbReference type="EMBL" id="LGCL01000021">
    <property type="protein sequence ID" value="KPL77877.1"/>
    <property type="molecule type" value="Genomic_DNA"/>
</dbReference>
<feature type="transmembrane region" description="Helical" evidence="1">
    <location>
        <begin position="1049"/>
        <end position="1069"/>
    </location>
</feature>
<dbReference type="Pfam" id="PF10060">
    <property type="entry name" value="DUF2298"/>
    <property type="match status" value="1"/>
</dbReference>
<accession>A0A0P6XDS2</accession>
<evidence type="ECO:0008006" key="4">
    <source>
        <dbReference type="Google" id="ProtNLM"/>
    </source>
</evidence>
<feature type="transmembrane region" description="Helical" evidence="1">
    <location>
        <begin position="339"/>
        <end position="359"/>
    </location>
</feature>
<evidence type="ECO:0000256" key="1">
    <source>
        <dbReference type="SAM" id="Phobius"/>
    </source>
</evidence>
<feature type="transmembrane region" description="Helical" evidence="1">
    <location>
        <begin position="1447"/>
        <end position="1468"/>
    </location>
</feature>
<comment type="caution">
    <text evidence="2">The sequence shown here is derived from an EMBL/GenBank/DDBJ whole genome shotgun (WGS) entry which is preliminary data.</text>
</comment>
<dbReference type="RefSeq" id="WP_075062528.1">
    <property type="nucleotide sequence ID" value="NZ_LGCL01000021.1"/>
</dbReference>
<feature type="transmembrane region" description="Helical" evidence="1">
    <location>
        <begin position="1330"/>
        <end position="1349"/>
    </location>
</feature>
<keyword evidence="1" id="KW-0472">Membrane</keyword>
<feature type="transmembrane region" description="Helical" evidence="1">
    <location>
        <begin position="1407"/>
        <end position="1427"/>
    </location>
</feature>
<gene>
    <name evidence="2" type="ORF">ADN00_08350</name>
</gene>
<feature type="transmembrane region" description="Helical" evidence="1">
    <location>
        <begin position="1473"/>
        <end position="1492"/>
    </location>
</feature>
<feature type="transmembrane region" description="Helical" evidence="1">
    <location>
        <begin position="1361"/>
        <end position="1386"/>
    </location>
</feature>
<feature type="transmembrane region" description="Helical" evidence="1">
    <location>
        <begin position="91"/>
        <end position="108"/>
    </location>
</feature>
<dbReference type="PANTHER" id="PTHR10790:SF51">
    <property type="entry name" value="TETRATRICOPEPTIDE REPEAT PROTEIN"/>
    <property type="match status" value="1"/>
</dbReference>
<feature type="transmembrane region" description="Helical" evidence="1">
    <location>
        <begin position="177"/>
        <end position="194"/>
    </location>
</feature>
<feature type="transmembrane region" description="Helical" evidence="1">
    <location>
        <begin position="24"/>
        <end position="42"/>
    </location>
</feature>
<feature type="transmembrane region" description="Helical" evidence="1">
    <location>
        <begin position="1498"/>
        <end position="1519"/>
    </location>
</feature>
<feature type="transmembrane region" description="Helical" evidence="1">
    <location>
        <begin position="1181"/>
        <end position="1200"/>
    </location>
</feature>
<feature type="transmembrane region" description="Helical" evidence="1">
    <location>
        <begin position="1140"/>
        <end position="1161"/>
    </location>
</feature>
<dbReference type="OrthoDB" id="134460at2"/>